<evidence type="ECO:0000259" key="2">
    <source>
        <dbReference type="Pfam" id="PF10675"/>
    </source>
</evidence>
<protein>
    <recommendedName>
        <fullName evidence="2">DUF2489 domain-containing protein</fullName>
    </recommendedName>
</protein>
<evidence type="ECO:0000313" key="3">
    <source>
        <dbReference type="EMBL" id="OUR96610.1"/>
    </source>
</evidence>
<proteinExistence type="predicted"/>
<feature type="domain" description="DUF2489" evidence="2">
    <location>
        <begin position="17"/>
        <end position="143"/>
    </location>
</feature>
<name>A0A1Y5FCN0_9BACT</name>
<keyword evidence="1" id="KW-1133">Transmembrane helix</keyword>
<dbReference type="Pfam" id="PF10675">
    <property type="entry name" value="DUF2489"/>
    <property type="match status" value="1"/>
</dbReference>
<comment type="caution">
    <text evidence="3">The sequence shown here is derived from an EMBL/GenBank/DDBJ whole genome shotgun (WGS) entry which is preliminary data.</text>
</comment>
<dbReference type="EMBL" id="MAAO01000006">
    <property type="protein sequence ID" value="OUR96610.1"/>
    <property type="molecule type" value="Genomic_DNA"/>
</dbReference>
<evidence type="ECO:0000313" key="4">
    <source>
        <dbReference type="Proteomes" id="UP000196531"/>
    </source>
</evidence>
<feature type="transmembrane region" description="Helical" evidence="1">
    <location>
        <begin position="6"/>
        <end position="28"/>
    </location>
</feature>
<dbReference type="Proteomes" id="UP000196531">
    <property type="component" value="Unassembled WGS sequence"/>
</dbReference>
<dbReference type="AlphaFoldDB" id="A0A1Y5FCN0"/>
<accession>A0A1Y5FCN0</accession>
<gene>
    <name evidence="3" type="ORF">A9Q84_09705</name>
</gene>
<keyword evidence="1" id="KW-0812">Transmembrane</keyword>
<keyword evidence="1" id="KW-0472">Membrane</keyword>
<sequence>MIEKYFFEILIALVFVISLMSTVIFFLWKKVKQQRVNERDQALRIKEKEEFILSSLDIIAKAVLQGQCELSEGCIRIRMLLTKSHCLKADDQNYETIFTMYEDLKNFKTHEQRKSLTKQERFQEDANRMRVEDNFKIPFLKAVSVLAKEVKEFL</sequence>
<organism evidence="3 4">
    <name type="scientific">Halobacteriovorax marinus</name>
    <dbReference type="NCBI Taxonomy" id="97084"/>
    <lineage>
        <taxon>Bacteria</taxon>
        <taxon>Pseudomonadati</taxon>
        <taxon>Bdellovibrionota</taxon>
        <taxon>Bacteriovoracia</taxon>
        <taxon>Bacteriovoracales</taxon>
        <taxon>Halobacteriovoraceae</taxon>
        <taxon>Halobacteriovorax</taxon>
    </lineage>
</organism>
<evidence type="ECO:0000256" key="1">
    <source>
        <dbReference type="SAM" id="Phobius"/>
    </source>
</evidence>
<reference evidence="4" key="1">
    <citation type="journal article" date="2017" name="Proc. Natl. Acad. Sci. U.S.A.">
        <title>Simulation of Deepwater Horizon oil plume reveals substrate specialization within a complex community of hydrocarbon-degraders.</title>
        <authorList>
            <person name="Hu P."/>
            <person name="Dubinsky E.A."/>
            <person name="Probst A.J."/>
            <person name="Wang J."/>
            <person name="Sieber C.M.K."/>
            <person name="Tom L.M."/>
            <person name="Gardinali P."/>
            <person name="Banfield J.F."/>
            <person name="Atlas R.M."/>
            <person name="Andersen G.L."/>
        </authorList>
    </citation>
    <scope>NUCLEOTIDE SEQUENCE [LARGE SCALE GENOMIC DNA]</scope>
</reference>
<dbReference type="InterPro" id="IPR019617">
    <property type="entry name" value="DUF2489"/>
</dbReference>